<reference evidence="3 4" key="1">
    <citation type="submission" date="2021-05" db="EMBL/GenBank/DDBJ databases">
        <title>Whole genome sequence of Curtobacterium flaccumfaciens pv. flaccumfaciens strain CFBP 8819.</title>
        <authorList>
            <person name="Osdaghi E."/>
            <person name="Taghouti G."/>
            <person name="Portier P."/>
            <person name="Fazliarab A."/>
            <person name="Taghavi S.M."/>
            <person name="Briand M."/>
            <person name="Le-Saux M."/>
            <person name="Jacques M.-A."/>
        </authorList>
    </citation>
    <scope>NUCLEOTIDE SEQUENCE [LARGE SCALE GENOMIC DNA]</scope>
    <source>
        <strain evidence="3 4">CFBP 8819</strain>
    </source>
</reference>
<accession>A0ABS5VKH8</accession>
<evidence type="ECO:0000313" key="4">
    <source>
        <dbReference type="Proteomes" id="UP001519641"/>
    </source>
</evidence>
<keyword evidence="2" id="KW-1133">Transmembrane helix</keyword>
<evidence type="ECO:0000256" key="2">
    <source>
        <dbReference type="SAM" id="Phobius"/>
    </source>
</evidence>
<comment type="caution">
    <text evidence="3">The sequence shown here is derived from an EMBL/GenBank/DDBJ whole genome shotgun (WGS) entry which is preliminary data.</text>
</comment>
<name>A0ABS5VKH8_9MICO</name>
<keyword evidence="4" id="KW-1185">Reference proteome</keyword>
<evidence type="ECO:0000256" key="1">
    <source>
        <dbReference type="SAM" id="MobiDB-lite"/>
    </source>
</evidence>
<gene>
    <name evidence="3" type="ORF">KK097_16395</name>
</gene>
<dbReference type="EMBL" id="JAHEWS010000034">
    <property type="protein sequence ID" value="MBT1589395.1"/>
    <property type="molecule type" value="Genomic_DNA"/>
</dbReference>
<dbReference type="RefSeq" id="WP_214529717.1">
    <property type="nucleotide sequence ID" value="NZ_JAHEWN010000015.1"/>
</dbReference>
<sequence length="243" mass="25087">MSDDGTDRYGRRAPEQQADDLDRVFGPETASVPTRLRTRTWFVIGASTLAVAAVIAVVLGSIIGSVQNGIGGVFPNPDVALDRFDDRVADLPGVLGVRHHAASKTAFASYDAVATVRAEPTLDRGARRDLVAAISRAADEAGGNGVRVVAIADLGNLEVGVTGAGAVAAKRLALADALDRIGGVTEVRCSWERGGDASDDDGDQAVVARTPGRGAAVPPIVARVTEETQKVFPGADVQVLAPE</sequence>
<protein>
    <submittedName>
        <fullName evidence="3">Uncharacterized protein</fullName>
    </submittedName>
</protein>
<keyword evidence="2" id="KW-0472">Membrane</keyword>
<dbReference type="Proteomes" id="UP001519641">
    <property type="component" value="Unassembled WGS sequence"/>
</dbReference>
<organism evidence="3 4">
    <name type="scientific">Curtobacterium aurantiacum</name>
    <dbReference type="NCBI Taxonomy" id="3236919"/>
    <lineage>
        <taxon>Bacteria</taxon>
        <taxon>Bacillati</taxon>
        <taxon>Actinomycetota</taxon>
        <taxon>Actinomycetes</taxon>
        <taxon>Micrococcales</taxon>
        <taxon>Microbacteriaceae</taxon>
        <taxon>Curtobacterium</taxon>
    </lineage>
</organism>
<proteinExistence type="predicted"/>
<feature type="transmembrane region" description="Helical" evidence="2">
    <location>
        <begin position="41"/>
        <end position="63"/>
    </location>
</feature>
<feature type="region of interest" description="Disordered" evidence="1">
    <location>
        <begin position="1"/>
        <end position="22"/>
    </location>
</feature>
<keyword evidence="2" id="KW-0812">Transmembrane</keyword>
<evidence type="ECO:0000313" key="3">
    <source>
        <dbReference type="EMBL" id="MBT1589395.1"/>
    </source>
</evidence>